<comment type="caution">
    <text evidence="2">The sequence shown here is derived from an EMBL/GenBank/DDBJ whole genome shotgun (WGS) entry which is preliminary data.</text>
</comment>
<evidence type="ECO:0000256" key="1">
    <source>
        <dbReference type="SAM" id="Phobius"/>
    </source>
</evidence>
<dbReference type="Proteomes" id="UP000554837">
    <property type="component" value="Unassembled WGS sequence"/>
</dbReference>
<accession>A0A840S140</accession>
<sequence length="67" mass="7116">MNLHRISEVMTLGTMVALTAITATVALVFEPAVPPAPVVPVQLETVEILGQRTPIVTLPTVVVENAR</sequence>
<name>A0A840S140_9BURK</name>
<keyword evidence="1" id="KW-0812">Transmembrane</keyword>
<dbReference type="EMBL" id="JACHHO010000002">
    <property type="protein sequence ID" value="MBB5204827.1"/>
    <property type="molecule type" value="Genomic_DNA"/>
</dbReference>
<protein>
    <submittedName>
        <fullName evidence="2">Uncharacterized protein</fullName>
    </submittedName>
</protein>
<evidence type="ECO:0000313" key="3">
    <source>
        <dbReference type="Proteomes" id="UP000554837"/>
    </source>
</evidence>
<keyword evidence="3" id="KW-1185">Reference proteome</keyword>
<feature type="transmembrane region" description="Helical" evidence="1">
    <location>
        <begin position="12"/>
        <end position="29"/>
    </location>
</feature>
<keyword evidence="1" id="KW-0472">Membrane</keyword>
<reference evidence="2 3" key="1">
    <citation type="submission" date="2020-08" db="EMBL/GenBank/DDBJ databases">
        <title>Genomic Encyclopedia of Type Strains, Phase IV (KMG-IV): sequencing the most valuable type-strain genomes for metagenomic binning, comparative biology and taxonomic classification.</title>
        <authorList>
            <person name="Goeker M."/>
        </authorList>
    </citation>
    <scope>NUCLEOTIDE SEQUENCE [LARGE SCALE GENOMIC DNA]</scope>
    <source>
        <strain evidence="2 3">DSM 23958</strain>
    </source>
</reference>
<evidence type="ECO:0000313" key="2">
    <source>
        <dbReference type="EMBL" id="MBB5204827.1"/>
    </source>
</evidence>
<keyword evidence="1" id="KW-1133">Transmembrane helix</keyword>
<dbReference type="RefSeq" id="WP_138855530.1">
    <property type="nucleotide sequence ID" value="NZ_CP040709.1"/>
</dbReference>
<gene>
    <name evidence="2" type="ORF">HNQ51_002141</name>
</gene>
<dbReference type="AlphaFoldDB" id="A0A840S140"/>
<proteinExistence type="predicted"/>
<organism evidence="2 3">
    <name type="scientific">Inhella inkyongensis</name>
    <dbReference type="NCBI Taxonomy" id="392593"/>
    <lineage>
        <taxon>Bacteria</taxon>
        <taxon>Pseudomonadati</taxon>
        <taxon>Pseudomonadota</taxon>
        <taxon>Betaproteobacteria</taxon>
        <taxon>Burkholderiales</taxon>
        <taxon>Sphaerotilaceae</taxon>
        <taxon>Inhella</taxon>
    </lineage>
</organism>